<organism evidence="1 2">
    <name type="scientific">Eretmocerus hayati</name>
    <dbReference type="NCBI Taxonomy" id="131215"/>
    <lineage>
        <taxon>Eukaryota</taxon>
        <taxon>Metazoa</taxon>
        <taxon>Ecdysozoa</taxon>
        <taxon>Arthropoda</taxon>
        <taxon>Hexapoda</taxon>
        <taxon>Insecta</taxon>
        <taxon>Pterygota</taxon>
        <taxon>Neoptera</taxon>
        <taxon>Endopterygota</taxon>
        <taxon>Hymenoptera</taxon>
        <taxon>Apocrita</taxon>
        <taxon>Proctotrupomorpha</taxon>
        <taxon>Chalcidoidea</taxon>
        <taxon>Aphelinidae</taxon>
        <taxon>Aphelininae</taxon>
        <taxon>Eretmocerus</taxon>
    </lineage>
</organism>
<dbReference type="EMBL" id="CM056741">
    <property type="protein sequence ID" value="KAJ8685273.1"/>
    <property type="molecule type" value="Genomic_DNA"/>
</dbReference>
<protein>
    <submittedName>
        <fullName evidence="1">Uncharacterized protein</fullName>
    </submittedName>
</protein>
<sequence>MRILILGVASELIVVPDEFPSQYDGAFGTDFFLRSKARLNFHKKQLQIDERTFKFRFGGTSGRDKIPRINGIDTTGYEKRLPFLEVSGYAAFTGGYFLLDSGAEVNIVREGSIRDPKLVDTTKKIEIQGIGKDLISTQGTITLTIITGTSTFHVVPDDLQFPGEGILGAQYLSEALGVIDYETRCLSISGFEEKIILEPARNFLPDQKDIAQEDKDILEDFENSFGDLSMAEYEEFNRTCQKCLLGECDGSECNCVQM</sequence>
<accession>A0ACC2PQH7</accession>
<proteinExistence type="predicted"/>
<name>A0ACC2PQH7_9HYME</name>
<evidence type="ECO:0000313" key="1">
    <source>
        <dbReference type="EMBL" id="KAJ8685273.1"/>
    </source>
</evidence>
<gene>
    <name evidence="1" type="ORF">QAD02_021066</name>
</gene>
<keyword evidence="2" id="KW-1185">Reference proteome</keyword>
<dbReference type="Proteomes" id="UP001239111">
    <property type="component" value="Chromosome 1"/>
</dbReference>
<comment type="caution">
    <text evidence="1">The sequence shown here is derived from an EMBL/GenBank/DDBJ whole genome shotgun (WGS) entry which is preliminary data.</text>
</comment>
<evidence type="ECO:0000313" key="2">
    <source>
        <dbReference type="Proteomes" id="UP001239111"/>
    </source>
</evidence>
<reference evidence="1" key="1">
    <citation type="submission" date="2023-04" db="EMBL/GenBank/DDBJ databases">
        <title>A chromosome-level genome assembly of the parasitoid wasp Eretmocerus hayati.</title>
        <authorList>
            <person name="Zhong Y."/>
            <person name="Liu S."/>
            <person name="Liu Y."/>
        </authorList>
    </citation>
    <scope>NUCLEOTIDE SEQUENCE</scope>
    <source>
        <strain evidence="1">ZJU_SS_LIU_2023</strain>
    </source>
</reference>